<evidence type="ECO:0000256" key="1">
    <source>
        <dbReference type="ARBA" id="ARBA00004157"/>
    </source>
</evidence>
<dbReference type="AlphaFoldDB" id="A0A7M4EAP1"/>
<dbReference type="Pfam" id="PF05279">
    <property type="entry name" value="Asp-B-Hydro_N"/>
    <property type="match status" value="1"/>
</dbReference>
<dbReference type="GO" id="GO:0010880">
    <property type="term" value="P:regulation of release of sequestered calcium ion into cytosol by sarcoplasmic reticulum"/>
    <property type="evidence" value="ECO:0007669"/>
    <property type="project" value="TreeGrafter"/>
</dbReference>
<keyword evidence="8" id="KW-0325">Glycoprotein</keyword>
<dbReference type="Ensembl" id="ENSCPRT00005008095.1">
    <property type="protein sequence ID" value="ENSCPRP00005006911.1"/>
    <property type="gene ID" value="ENSCPRG00005004917.1"/>
</dbReference>
<dbReference type="GeneTree" id="ENSGT00510000049207"/>
<evidence type="ECO:0000256" key="10">
    <source>
        <dbReference type="SAM" id="MobiDB-lite"/>
    </source>
</evidence>
<keyword evidence="4 11" id="KW-0812">Transmembrane</keyword>
<evidence type="ECO:0000256" key="5">
    <source>
        <dbReference type="ARBA" id="ARBA00022989"/>
    </source>
</evidence>
<evidence type="ECO:0000256" key="11">
    <source>
        <dbReference type="SAM" id="Phobius"/>
    </source>
</evidence>
<dbReference type="InterPro" id="IPR010798">
    <property type="entry name" value="Triadin"/>
</dbReference>
<dbReference type="GO" id="GO:0005102">
    <property type="term" value="F:signaling receptor binding"/>
    <property type="evidence" value="ECO:0007669"/>
    <property type="project" value="InterPro"/>
</dbReference>
<protein>
    <recommendedName>
        <fullName evidence="2">Triadin</fullName>
    </recommendedName>
</protein>
<evidence type="ECO:0000256" key="6">
    <source>
        <dbReference type="ARBA" id="ARBA00023136"/>
    </source>
</evidence>
<feature type="region of interest" description="Disordered" evidence="10">
    <location>
        <begin position="247"/>
        <end position="276"/>
    </location>
</feature>
<organism evidence="13 14">
    <name type="scientific">Crocodylus porosus</name>
    <name type="common">Saltwater crocodile</name>
    <name type="synonym">Estuarine crocodile</name>
    <dbReference type="NCBI Taxonomy" id="8502"/>
    <lineage>
        <taxon>Eukaryota</taxon>
        <taxon>Metazoa</taxon>
        <taxon>Chordata</taxon>
        <taxon>Craniata</taxon>
        <taxon>Vertebrata</taxon>
        <taxon>Euteleostomi</taxon>
        <taxon>Archelosauria</taxon>
        <taxon>Archosauria</taxon>
        <taxon>Crocodylia</taxon>
        <taxon>Longirostres</taxon>
        <taxon>Crocodylidae</taxon>
        <taxon>Crocodylus</taxon>
    </lineage>
</organism>
<evidence type="ECO:0000313" key="14">
    <source>
        <dbReference type="Proteomes" id="UP000594220"/>
    </source>
</evidence>
<dbReference type="InterPro" id="IPR007943">
    <property type="entry name" value="Asp-B-hydro/Triadin_dom"/>
</dbReference>
<evidence type="ECO:0000256" key="3">
    <source>
        <dbReference type="ARBA" id="ARBA00022553"/>
    </source>
</evidence>
<dbReference type="Proteomes" id="UP000594220">
    <property type="component" value="Unplaced"/>
</dbReference>
<reference evidence="13" key="1">
    <citation type="submission" date="2025-08" db="UniProtKB">
        <authorList>
            <consortium name="Ensembl"/>
        </authorList>
    </citation>
    <scope>IDENTIFICATION</scope>
</reference>
<keyword evidence="6 11" id="KW-0472">Membrane</keyword>
<sequence>MSTTTTIINGKNGSVLTPPVKVAKKSVTEDIVTTFSSPAAWLLVVALVVTWSAVAIVMFDLVDYRTLAGKSVNKLSKEPLRIVYETVEESTDWIYGFISFLTDIIWNDDDDSDEGICDIQICHFILFLVAHKEKPEKPAKLEKPEKPIKLEKPEKREKLEKPEKREKPEKPVKLEKSEKREKQEEPEKKVPPKEEKKAKSIKAEEKVKKEMKDGKPELKMPEKVKRTEIKVQEVGLIEAKPKVKEEKAFKAETRSEKKGKQSQEETAEDLKIVGKK</sequence>
<feature type="region of interest" description="Disordered" evidence="10">
    <location>
        <begin position="138"/>
        <end position="224"/>
    </location>
</feature>
<evidence type="ECO:0000259" key="12">
    <source>
        <dbReference type="Pfam" id="PF05279"/>
    </source>
</evidence>
<evidence type="ECO:0000313" key="13">
    <source>
        <dbReference type="Ensembl" id="ENSCPRP00005006911.1"/>
    </source>
</evidence>
<dbReference type="PANTHER" id="PTHR14106">
    <property type="entry name" value="TRIADIN"/>
    <property type="match status" value="1"/>
</dbReference>
<keyword evidence="7" id="KW-1015">Disulfide bond</keyword>
<comment type="subcellular location">
    <subcellularLocation>
        <location evidence="1">Sarcoplasmic reticulum membrane</location>
        <topology evidence="1">Single-pass type II membrane protein</topology>
    </subcellularLocation>
</comment>
<evidence type="ECO:0000256" key="8">
    <source>
        <dbReference type="ARBA" id="ARBA00023180"/>
    </source>
</evidence>
<accession>A0A7M4EAP1</accession>
<comment type="function">
    <text evidence="9">Contributes to the regulation of lumenal Ca2+ release via the sarcoplasmic reticulum calcium release channels RYR1 and RYR2, a key step in triggering skeletal and heart muscle contraction. Required for normal organization of the triad junction, where T-tubules and the sarcoplasmic reticulum terminal cisternae are in close contact. Required for normal skeletal muscle strength. Plays a role in excitation-contraction coupling in the heart and in regulating the rate of heart beats.</text>
</comment>
<dbReference type="PANTHER" id="PTHR14106:SF0">
    <property type="entry name" value="TRIADIN"/>
    <property type="match status" value="1"/>
</dbReference>
<dbReference type="OMA" id="ETTDWFY"/>
<name>A0A7M4EAP1_CROPO</name>
<evidence type="ECO:0000256" key="4">
    <source>
        <dbReference type="ARBA" id="ARBA00022692"/>
    </source>
</evidence>
<feature type="transmembrane region" description="Helical" evidence="11">
    <location>
        <begin position="39"/>
        <end position="62"/>
    </location>
</feature>
<evidence type="ECO:0000256" key="7">
    <source>
        <dbReference type="ARBA" id="ARBA00023157"/>
    </source>
</evidence>
<dbReference type="GO" id="GO:0060047">
    <property type="term" value="P:heart contraction"/>
    <property type="evidence" value="ECO:0007669"/>
    <property type="project" value="TreeGrafter"/>
</dbReference>
<dbReference type="GO" id="GO:0086036">
    <property type="term" value="P:regulation of cardiac muscle cell membrane potential"/>
    <property type="evidence" value="ECO:0007669"/>
    <property type="project" value="TreeGrafter"/>
</dbReference>
<keyword evidence="3" id="KW-0597">Phosphoprotein</keyword>
<proteinExistence type="predicted"/>
<evidence type="ECO:0000256" key="2">
    <source>
        <dbReference type="ARBA" id="ARBA00016711"/>
    </source>
</evidence>
<dbReference type="GO" id="GO:0014701">
    <property type="term" value="C:junctional sarcoplasmic reticulum membrane"/>
    <property type="evidence" value="ECO:0007669"/>
    <property type="project" value="TreeGrafter"/>
</dbReference>
<dbReference type="GO" id="GO:0005886">
    <property type="term" value="C:plasma membrane"/>
    <property type="evidence" value="ECO:0007669"/>
    <property type="project" value="TreeGrafter"/>
</dbReference>
<evidence type="ECO:0000256" key="9">
    <source>
        <dbReference type="ARBA" id="ARBA00046074"/>
    </source>
</evidence>
<feature type="domain" description="Aspartyl beta-hydroxylase/Triadin" evidence="12">
    <location>
        <begin position="37"/>
        <end position="70"/>
    </location>
</feature>
<keyword evidence="14" id="KW-1185">Reference proteome</keyword>
<reference evidence="13" key="2">
    <citation type="submission" date="2025-09" db="UniProtKB">
        <authorList>
            <consortium name="Ensembl"/>
        </authorList>
    </citation>
    <scope>IDENTIFICATION</scope>
</reference>
<keyword evidence="5 11" id="KW-1133">Transmembrane helix</keyword>